<dbReference type="GO" id="GO:0005634">
    <property type="term" value="C:nucleus"/>
    <property type="evidence" value="ECO:0007669"/>
    <property type="project" value="UniProtKB-SubCell"/>
</dbReference>
<evidence type="ECO:0000313" key="7">
    <source>
        <dbReference type="WBParaSite" id="EVEC_0000296001-mRNA-1"/>
    </source>
</evidence>
<evidence type="ECO:0000256" key="3">
    <source>
        <dbReference type="RuleBase" id="RU000682"/>
    </source>
</evidence>
<proteinExistence type="predicted"/>
<keyword evidence="2 3" id="KW-0238">DNA-binding</keyword>
<dbReference type="PROSITE" id="PS50071">
    <property type="entry name" value="HOMEOBOX_2"/>
    <property type="match status" value="1"/>
</dbReference>
<evidence type="ECO:0000259" key="4">
    <source>
        <dbReference type="PROSITE" id="PS50071"/>
    </source>
</evidence>
<name>A0A0N4UZB7_ENTVE</name>
<keyword evidence="2 3" id="KW-0539">Nucleus</keyword>
<dbReference type="Proteomes" id="UP000274131">
    <property type="component" value="Unassembled WGS sequence"/>
</dbReference>
<dbReference type="Pfam" id="PF00046">
    <property type="entry name" value="Homeodomain"/>
    <property type="match status" value="1"/>
</dbReference>
<dbReference type="GO" id="GO:0000981">
    <property type="term" value="F:DNA-binding transcription factor activity, RNA polymerase II-specific"/>
    <property type="evidence" value="ECO:0007669"/>
    <property type="project" value="TreeGrafter"/>
</dbReference>
<evidence type="ECO:0000256" key="2">
    <source>
        <dbReference type="PROSITE-ProRule" id="PRU00108"/>
    </source>
</evidence>
<dbReference type="STRING" id="51028.A0A0N4UZB7"/>
<gene>
    <name evidence="5" type="ORF">EVEC_LOCUS2668</name>
</gene>
<sequence>MNAVDFHNSTEFFFNYGNYIEQLKNNQSSSSEIENRKLRRNRTAFTESQLDQLEKCFIDCQYPDVNVREKLARETQLPEARIQHSKLLF</sequence>
<dbReference type="GO" id="GO:0000977">
    <property type="term" value="F:RNA polymerase II transcription regulatory region sequence-specific DNA binding"/>
    <property type="evidence" value="ECO:0007669"/>
    <property type="project" value="TreeGrafter"/>
</dbReference>
<reference evidence="5 6" key="2">
    <citation type="submission" date="2018-10" db="EMBL/GenBank/DDBJ databases">
        <authorList>
            <consortium name="Pathogen Informatics"/>
        </authorList>
    </citation>
    <scope>NUCLEOTIDE SEQUENCE [LARGE SCALE GENOMIC DNA]</scope>
</reference>
<feature type="domain" description="Homeobox" evidence="4">
    <location>
        <begin position="36"/>
        <end position="83"/>
    </location>
</feature>
<evidence type="ECO:0000256" key="1">
    <source>
        <dbReference type="ARBA" id="ARBA00004123"/>
    </source>
</evidence>
<dbReference type="SUPFAM" id="SSF46689">
    <property type="entry name" value="Homeodomain-like"/>
    <property type="match status" value="1"/>
</dbReference>
<dbReference type="InterPro" id="IPR050649">
    <property type="entry name" value="Paired_Homeobox_TFs"/>
</dbReference>
<protein>
    <submittedName>
        <fullName evidence="7">Homeobox domain-containing protein</fullName>
    </submittedName>
</protein>
<dbReference type="CDD" id="cd00086">
    <property type="entry name" value="homeodomain"/>
    <property type="match status" value="1"/>
</dbReference>
<dbReference type="OrthoDB" id="6159439at2759"/>
<dbReference type="PANTHER" id="PTHR24329">
    <property type="entry name" value="HOMEOBOX PROTEIN ARISTALESS"/>
    <property type="match status" value="1"/>
</dbReference>
<organism evidence="7">
    <name type="scientific">Enterobius vermicularis</name>
    <name type="common">Human pinworm</name>
    <dbReference type="NCBI Taxonomy" id="51028"/>
    <lineage>
        <taxon>Eukaryota</taxon>
        <taxon>Metazoa</taxon>
        <taxon>Ecdysozoa</taxon>
        <taxon>Nematoda</taxon>
        <taxon>Chromadorea</taxon>
        <taxon>Rhabditida</taxon>
        <taxon>Spirurina</taxon>
        <taxon>Oxyuridomorpha</taxon>
        <taxon>Oxyuroidea</taxon>
        <taxon>Oxyuridae</taxon>
        <taxon>Enterobius</taxon>
    </lineage>
</organism>
<dbReference type="Gene3D" id="1.10.10.60">
    <property type="entry name" value="Homeodomain-like"/>
    <property type="match status" value="1"/>
</dbReference>
<keyword evidence="6" id="KW-1185">Reference proteome</keyword>
<dbReference type="InterPro" id="IPR001356">
    <property type="entry name" value="HD"/>
</dbReference>
<keyword evidence="2 3" id="KW-0371">Homeobox</keyword>
<comment type="subcellular location">
    <subcellularLocation>
        <location evidence="1 2 3">Nucleus</location>
    </subcellularLocation>
</comment>
<evidence type="ECO:0000313" key="5">
    <source>
        <dbReference type="EMBL" id="VDD87525.1"/>
    </source>
</evidence>
<accession>A0A0N4UZB7</accession>
<dbReference type="EMBL" id="UXUI01007427">
    <property type="protein sequence ID" value="VDD87525.1"/>
    <property type="molecule type" value="Genomic_DNA"/>
</dbReference>
<dbReference type="WBParaSite" id="EVEC_0000296001-mRNA-1">
    <property type="protein sequence ID" value="EVEC_0000296001-mRNA-1"/>
    <property type="gene ID" value="EVEC_0000296001"/>
</dbReference>
<dbReference type="AlphaFoldDB" id="A0A0N4UZB7"/>
<dbReference type="PANTHER" id="PTHR24329:SF543">
    <property type="entry name" value="FI01017P-RELATED"/>
    <property type="match status" value="1"/>
</dbReference>
<dbReference type="SMART" id="SM00389">
    <property type="entry name" value="HOX"/>
    <property type="match status" value="1"/>
</dbReference>
<feature type="DNA-binding region" description="Homeobox" evidence="2">
    <location>
        <begin position="38"/>
        <end position="84"/>
    </location>
</feature>
<evidence type="ECO:0000313" key="6">
    <source>
        <dbReference type="Proteomes" id="UP000274131"/>
    </source>
</evidence>
<dbReference type="InterPro" id="IPR009057">
    <property type="entry name" value="Homeodomain-like_sf"/>
</dbReference>
<reference evidence="7" key="1">
    <citation type="submission" date="2017-02" db="UniProtKB">
        <authorList>
            <consortium name="WormBaseParasite"/>
        </authorList>
    </citation>
    <scope>IDENTIFICATION</scope>
</reference>